<name>D5EFI2_AMICL</name>
<dbReference type="SUPFAM" id="SSF49777">
    <property type="entry name" value="PEBP-like"/>
    <property type="match status" value="1"/>
</dbReference>
<evidence type="ECO:0000313" key="1">
    <source>
        <dbReference type="EMBL" id="ADE57314.1"/>
    </source>
</evidence>
<dbReference type="InterPro" id="IPR005247">
    <property type="entry name" value="YbhB_YbcL/LppC-like"/>
</dbReference>
<keyword evidence="2" id="KW-1185">Reference proteome</keyword>
<organism evidence="1 2">
    <name type="scientific">Aminobacterium colombiense (strain DSM 12261 / ALA-1)</name>
    <dbReference type="NCBI Taxonomy" id="572547"/>
    <lineage>
        <taxon>Bacteria</taxon>
        <taxon>Thermotogati</taxon>
        <taxon>Synergistota</taxon>
        <taxon>Synergistia</taxon>
        <taxon>Synergistales</taxon>
        <taxon>Aminobacteriaceae</taxon>
        <taxon>Aminobacterium</taxon>
    </lineage>
</organism>
<proteinExistence type="predicted"/>
<dbReference type="KEGG" id="aco:Amico_1191"/>
<sequence length="150" mass="16706">MKLTSSSFNHGEMIPRHHGRGFDNSAPSLCWEDVPVETRTFALVCRDPDALAGTWTHWVVYNIPAERCCLPSDLGRAIETSDGIRQGLNSWGESGYDGPQPPSGVHRYYFTLYALDEELDLKGGAPLHVLEETMEGHVLAKTELMGRFSK</sequence>
<dbReference type="PANTHER" id="PTHR30289:SF1">
    <property type="entry name" value="PEBP (PHOSPHATIDYLETHANOLAMINE-BINDING PROTEIN) FAMILY PROTEIN"/>
    <property type="match status" value="1"/>
</dbReference>
<dbReference type="Proteomes" id="UP000002366">
    <property type="component" value="Chromosome"/>
</dbReference>
<reference evidence="1 2" key="1">
    <citation type="journal article" date="2010" name="Stand. Genomic Sci.">
        <title>Complete genome sequence of Aminobacterium colombiense type strain (ALA-1).</title>
        <authorList>
            <person name="Chertkov O."/>
            <person name="Sikorski J."/>
            <person name="Brambilla E."/>
            <person name="Lapidus A."/>
            <person name="Copeland A."/>
            <person name="Glavina Del Rio T."/>
            <person name="Nolan M."/>
            <person name="Lucas S."/>
            <person name="Tice H."/>
            <person name="Cheng J.F."/>
            <person name="Han C."/>
            <person name="Detter J.C."/>
            <person name="Bruce D."/>
            <person name="Tapia R."/>
            <person name="Goodwin L."/>
            <person name="Pitluck S."/>
            <person name="Liolios K."/>
            <person name="Ivanova N."/>
            <person name="Mavromatis K."/>
            <person name="Ovchinnikova G."/>
            <person name="Pati A."/>
            <person name="Chen A."/>
            <person name="Palaniappan K."/>
            <person name="Land M."/>
            <person name="Hauser L."/>
            <person name="Chang Y.J."/>
            <person name="Jeffries C.D."/>
            <person name="Spring S."/>
            <person name="Rohde M."/>
            <person name="Goker M."/>
            <person name="Bristow J."/>
            <person name="Eisen J.A."/>
            <person name="Markowitz V."/>
            <person name="Hugenholtz P."/>
            <person name="Kyrpides N.C."/>
            <person name="Klenk H.P."/>
        </authorList>
    </citation>
    <scope>NUCLEOTIDE SEQUENCE [LARGE SCALE GENOMIC DNA]</scope>
    <source>
        <strain evidence="2">DSM 12261 / ALA-1</strain>
    </source>
</reference>
<dbReference type="AlphaFoldDB" id="D5EFI2"/>
<dbReference type="EMBL" id="CP001997">
    <property type="protein sequence ID" value="ADE57314.1"/>
    <property type="molecule type" value="Genomic_DNA"/>
</dbReference>
<dbReference type="Gene3D" id="3.90.280.10">
    <property type="entry name" value="PEBP-like"/>
    <property type="match status" value="1"/>
</dbReference>
<dbReference type="RefSeq" id="WP_013048577.1">
    <property type="nucleotide sequence ID" value="NC_014011.1"/>
</dbReference>
<dbReference type="InterPro" id="IPR008914">
    <property type="entry name" value="PEBP"/>
</dbReference>
<dbReference type="NCBIfam" id="TIGR00481">
    <property type="entry name" value="YbhB/YbcL family Raf kinase inhibitor-like protein"/>
    <property type="match status" value="1"/>
</dbReference>
<dbReference type="STRING" id="572547.Amico_1191"/>
<dbReference type="HOGENOM" id="CLU_083918_3_2_0"/>
<dbReference type="eggNOG" id="COG1881">
    <property type="taxonomic scope" value="Bacteria"/>
</dbReference>
<dbReference type="PANTHER" id="PTHR30289">
    <property type="entry name" value="UNCHARACTERIZED PROTEIN YBCL-RELATED"/>
    <property type="match status" value="1"/>
</dbReference>
<dbReference type="InterPro" id="IPR036610">
    <property type="entry name" value="PEBP-like_sf"/>
</dbReference>
<gene>
    <name evidence="1" type="ordered locus">Amico_1191</name>
</gene>
<dbReference type="Pfam" id="PF01161">
    <property type="entry name" value="PBP"/>
    <property type="match status" value="1"/>
</dbReference>
<protein>
    <submittedName>
        <fullName evidence="1">PEBP family protein</fullName>
    </submittedName>
</protein>
<dbReference type="CDD" id="cd00865">
    <property type="entry name" value="PEBP_bact_arch"/>
    <property type="match status" value="1"/>
</dbReference>
<accession>D5EFI2</accession>
<evidence type="ECO:0000313" key="2">
    <source>
        <dbReference type="Proteomes" id="UP000002366"/>
    </source>
</evidence>